<dbReference type="InterPro" id="IPR013525">
    <property type="entry name" value="ABC2_TM"/>
</dbReference>
<feature type="transmembrane region" description="Helical" evidence="7">
    <location>
        <begin position="79"/>
        <end position="102"/>
    </location>
</feature>
<evidence type="ECO:0000256" key="1">
    <source>
        <dbReference type="ARBA" id="ARBA00004651"/>
    </source>
</evidence>
<feature type="transmembrane region" description="Helical" evidence="7">
    <location>
        <begin position="192"/>
        <end position="209"/>
    </location>
</feature>
<feature type="transmembrane region" description="Helical" evidence="7">
    <location>
        <begin position="123"/>
        <end position="144"/>
    </location>
</feature>
<evidence type="ECO:0000256" key="6">
    <source>
        <dbReference type="ARBA" id="ARBA00023136"/>
    </source>
</evidence>
<dbReference type="AlphaFoldDB" id="A0A2W4W2X6"/>
<name>A0A2W4W2X6_9CYAN</name>
<dbReference type="GO" id="GO:0043190">
    <property type="term" value="C:ATP-binding cassette (ABC) transporter complex"/>
    <property type="evidence" value="ECO:0007669"/>
    <property type="project" value="InterPro"/>
</dbReference>
<evidence type="ECO:0000313" key="9">
    <source>
        <dbReference type="EMBL" id="PZO16375.1"/>
    </source>
</evidence>
<protein>
    <recommendedName>
        <fullName evidence="7">Transport permease protein</fullName>
    </recommendedName>
</protein>
<comment type="similarity">
    <text evidence="2 7">Belongs to the ABC-2 integral membrane protein family.</text>
</comment>
<keyword evidence="4 7" id="KW-0812">Transmembrane</keyword>
<comment type="subcellular location">
    <subcellularLocation>
        <location evidence="1 7">Cell membrane</location>
        <topology evidence="1 7">Multi-pass membrane protein</topology>
    </subcellularLocation>
</comment>
<evidence type="ECO:0000259" key="8">
    <source>
        <dbReference type="PROSITE" id="PS51012"/>
    </source>
</evidence>
<organism evidence="9 10">
    <name type="scientific">Leptolyngbya foveolarum</name>
    <dbReference type="NCBI Taxonomy" id="47253"/>
    <lineage>
        <taxon>Bacteria</taxon>
        <taxon>Bacillati</taxon>
        <taxon>Cyanobacteriota</taxon>
        <taxon>Cyanophyceae</taxon>
        <taxon>Leptolyngbyales</taxon>
        <taxon>Leptolyngbyaceae</taxon>
        <taxon>Leptolyngbya group</taxon>
        <taxon>Leptolyngbya</taxon>
    </lineage>
</organism>
<dbReference type="PANTHER" id="PTHR43077">
    <property type="entry name" value="TRANSPORT PERMEASE YVFS-RELATED"/>
    <property type="match status" value="1"/>
</dbReference>
<dbReference type="PROSITE" id="PS51012">
    <property type="entry name" value="ABC_TM2"/>
    <property type="match status" value="1"/>
</dbReference>
<evidence type="ECO:0000256" key="4">
    <source>
        <dbReference type="ARBA" id="ARBA00022692"/>
    </source>
</evidence>
<dbReference type="PANTHER" id="PTHR43077:SF8">
    <property type="entry name" value="DOXORUBICIN RESISTANCE ABC TRANSPORTER PERMEASE PROTEIN DRRB"/>
    <property type="match status" value="1"/>
</dbReference>
<reference evidence="9 10" key="2">
    <citation type="submission" date="2018-06" db="EMBL/GenBank/DDBJ databases">
        <title>Metagenomic assembly of (sub)arctic Cyanobacteria and their associated microbiome from non-axenic cultures.</title>
        <authorList>
            <person name="Baurain D."/>
        </authorList>
    </citation>
    <scope>NUCLEOTIDE SEQUENCE [LARGE SCALE GENOMIC DNA]</scope>
    <source>
        <strain evidence="9">ULC129bin1</strain>
    </source>
</reference>
<keyword evidence="5 7" id="KW-1133">Transmembrane helix</keyword>
<keyword evidence="3 7" id="KW-1003">Cell membrane</keyword>
<feature type="transmembrane region" description="Helical" evidence="7">
    <location>
        <begin position="45"/>
        <end position="67"/>
    </location>
</feature>
<dbReference type="Pfam" id="PF01061">
    <property type="entry name" value="ABC2_membrane"/>
    <property type="match status" value="1"/>
</dbReference>
<evidence type="ECO:0000256" key="2">
    <source>
        <dbReference type="ARBA" id="ARBA00007783"/>
    </source>
</evidence>
<comment type="caution">
    <text evidence="9">The sequence shown here is derived from an EMBL/GenBank/DDBJ whole genome shotgun (WGS) entry which is preliminary data.</text>
</comment>
<feature type="transmembrane region" description="Helical" evidence="7">
    <location>
        <begin position="243"/>
        <end position="266"/>
    </location>
</feature>
<dbReference type="PIRSF" id="PIRSF006648">
    <property type="entry name" value="DrrB"/>
    <property type="match status" value="1"/>
</dbReference>
<feature type="transmembrane region" description="Helical" evidence="7">
    <location>
        <begin position="156"/>
        <end position="180"/>
    </location>
</feature>
<reference evidence="10" key="1">
    <citation type="submission" date="2018-04" db="EMBL/GenBank/DDBJ databases">
        <authorList>
            <person name="Cornet L."/>
        </authorList>
    </citation>
    <scope>NUCLEOTIDE SEQUENCE [LARGE SCALE GENOMIC DNA]</scope>
</reference>
<dbReference type="Proteomes" id="UP000249354">
    <property type="component" value="Unassembled WGS sequence"/>
</dbReference>
<evidence type="ECO:0000313" key="10">
    <source>
        <dbReference type="Proteomes" id="UP000249354"/>
    </source>
</evidence>
<sequence>MKLDQKAIAQMVAARKEGGLGRSLHDMAIVAWRNILLDLKNPAEVLVATAFSISLLCVFTASFARVVNPGGGFAEYAQFLLPFTVVQGLLFNTVNIGIAFYNDLDGGMDQRLRAMPIARLSAVGGRLISAGARLLFQILGAVLAGHLLGFRFSGGVLGAVGFCLLPVVFTLSIALISLYVAAGAKSSETISAVMNPWILPLTFLSVGYVPKEGFPDWAQGFVVRNPVSIAAEAMRRLANSESATSAVTATLAWSLLFMLVFGWLTLRAYQRR</sequence>
<proteinExistence type="inferred from homology"/>
<evidence type="ECO:0000256" key="3">
    <source>
        <dbReference type="ARBA" id="ARBA00022475"/>
    </source>
</evidence>
<feature type="domain" description="ABC transmembrane type-2" evidence="8">
    <location>
        <begin position="43"/>
        <end position="272"/>
    </location>
</feature>
<gene>
    <name evidence="9" type="ORF">DCF25_12495</name>
</gene>
<keyword evidence="7" id="KW-0813">Transport</keyword>
<evidence type="ECO:0000256" key="5">
    <source>
        <dbReference type="ARBA" id="ARBA00022989"/>
    </source>
</evidence>
<dbReference type="InterPro" id="IPR000412">
    <property type="entry name" value="ABC_2_transport"/>
</dbReference>
<keyword evidence="6 7" id="KW-0472">Membrane</keyword>
<dbReference type="InterPro" id="IPR051328">
    <property type="entry name" value="T7SS_ABC-Transporter"/>
</dbReference>
<dbReference type="EMBL" id="QBMC01000081">
    <property type="protein sequence ID" value="PZO16375.1"/>
    <property type="molecule type" value="Genomic_DNA"/>
</dbReference>
<dbReference type="InterPro" id="IPR047817">
    <property type="entry name" value="ABC2_TM_bact-type"/>
</dbReference>
<accession>A0A2W4W2X6</accession>
<evidence type="ECO:0000256" key="7">
    <source>
        <dbReference type="RuleBase" id="RU361157"/>
    </source>
</evidence>
<dbReference type="GO" id="GO:0140359">
    <property type="term" value="F:ABC-type transporter activity"/>
    <property type="evidence" value="ECO:0007669"/>
    <property type="project" value="InterPro"/>
</dbReference>